<name>A0AAD8LAJ9_TARER</name>
<evidence type="ECO:0000313" key="3">
    <source>
        <dbReference type="Proteomes" id="UP001229421"/>
    </source>
</evidence>
<evidence type="ECO:0000313" key="2">
    <source>
        <dbReference type="EMBL" id="KAK1435626.1"/>
    </source>
</evidence>
<dbReference type="AlphaFoldDB" id="A0AAD8LAJ9"/>
<reference evidence="2" key="1">
    <citation type="journal article" date="2023" name="bioRxiv">
        <title>Improved chromosome-level genome assembly for marigold (Tagetes erecta).</title>
        <authorList>
            <person name="Jiang F."/>
            <person name="Yuan L."/>
            <person name="Wang S."/>
            <person name="Wang H."/>
            <person name="Xu D."/>
            <person name="Wang A."/>
            <person name="Fan W."/>
        </authorList>
    </citation>
    <scope>NUCLEOTIDE SEQUENCE</scope>
    <source>
        <strain evidence="2">WSJ</strain>
        <tissue evidence="2">Leaf</tissue>
    </source>
</reference>
<proteinExistence type="predicted"/>
<keyword evidence="3" id="KW-1185">Reference proteome</keyword>
<feature type="signal peptide" evidence="1">
    <location>
        <begin position="1"/>
        <end position="22"/>
    </location>
</feature>
<protein>
    <submittedName>
        <fullName evidence="2">Uncharacterized protein</fullName>
    </submittedName>
</protein>
<organism evidence="2 3">
    <name type="scientific">Tagetes erecta</name>
    <name type="common">African marigold</name>
    <dbReference type="NCBI Taxonomy" id="13708"/>
    <lineage>
        <taxon>Eukaryota</taxon>
        <taxon>Viridiplantae</taxon>
        <taxon>Streptophyta</taxon>
        <taxon>Embryophyta</taxon>
        <taxon>Tracheophyta</taxon>
        <taxon>Spermatophyta</taxon>
        <taxon>Magnoliopsida</taxon>
        <taxon>eudicotyledons</taxon>
        <taxon>Gunneridae</taxon>
        <taxon>Pentapetalae</taxon>
        <taxon>asterids</taxon>
        <taxon>campanulids</taxon>
        <taxon>Asterales</taxon>
        <taxon>Asteraceae</taxon>
        <taxon>Asteroideae</taxon>
        <taxon>Heliantheae alliance</taxon>
        <taxon>Tageteae</taxon>
        <taxon>Tagetes</taxon>
    </lineage>
</organism>
<dbReference type="EMBL" id="JAUHHV010000001">
    <property type="protein sequence ID" value="KAK1435626.1"/>
    <property type="molecule type" value="Genomic_DNA"/>
</dbReference>
<gene>
    <name evidence="2" type="ORF">QVD17_01392</name>
</gene>
<comment type="caution">
    <text evidence="2">The sequence shown here is derived from an EMBL/GenBank/DDBJ whole genome shotgun (WGS) entry which is preliminary data.</text>
</comment>
<accession>A0AAD8LAJ9</accession>
<feature type="chain" id="PRO_5042267631" evidence="1">
    <location>
        <begin position="23"/>
        <end position="74"/>
    </location>
</feature>
<evidence type="ECO:0000256" key="1">
    <source>
        <dbReference type="SAM" id="SignalP"/>
    </source>
</evidence>
<keyword evidence="1" id="KW-0732">Signal</keyword>
<dbReference type="Proteomes" id="UP001229421">
    <property type="component" value="Unassembled WGS sequence"/>
</dbReference>
<sequence length="74" mass="8202">MFLLSNESCFFSLSCLLSLNTAFDPDVSASGTKQHSLSSGHCSYKKPKIIELVDLLPTMLMVNNKDQDHIKLVV</sequence>